<evidence type="ECO:0000313" key="2">
    <source>
        <dbReference type="EMBL" id="BCJ32400.1"/>
    </source>
</evidence>
<dbReference type="KEGG" id="aser:Asera_65080"/>
<name>A0A810LA06_9ACTN</name>
<dbReference type="PROSITE" id="PS51725">
    <property type="entry name" value="ABM"/>
    <property type="match status" value="1"/>
</dbReference>
<organism evidence="2 3">
    <name type="scientific">Actinocatenispora sera</name>
    <dbReference type="NCBI Taxonomy" id="390989"/>
    <lineage>
        <taxon>Bacteria</taxon>
        <taxon>Bacillati</taxon>
        <taxon>Actinomycetota</taxon>
        <taxon>Actinomycetes</taxon>
        <taxon>Micromonosporales</taxon>
        <taxon>Micromonosporaceae</taxon>
        <taxon>Actinocatenispora</taxon>
    </lineage>
</organism>
<feature type="domain" description="ABM" evidence="1">
    <location>
        <begin position="23"/>
        <end position="114"/>
    </location>
</feature>
<evidence type="ECO:0000259" key="1">
    <source>
        <dbReference type="PROSITE" id="PS51725"/>
    </source>
</evidence>
<proteinExistence type="predicted"/>
<dbReference type="RefSeq" id="WP_211255501.1">
    <property type="nucleotide sequence ID" value="NZ_AP023354.1"/>
</dbReference>
<dbReference type="Pfam" id="PF03992">
    <property type="entry name" value="ABM"/>
    <property type="match status" value="1"/>
</dbReference>
<dbReference type="InterPro" id="IPR007138">
    <property type="entry name" value="ABM_dom"/>
</dbReference>
<dbReference type="SUPFAM" id="SSF54909">
    <property type="entry name" value="Dimeric alpha+beta barrel"/>
    <property type="match status" value="1"/>
</dbReference>
<dbReference type="AlphaFoldDB" id="A0A810LA06"/>
<gene>
    <name evidence="2" type="ORF">Asera_65080</name>
</gene>
<keyword evidence="3" id="KW-1185">Reference proteome</keyword>
<sequence>MSRHLRAGSGALRSEEMGAQSMYTVMNRIPVPGGEESTFEERFTASMGETLPGVDGLLGARLLRPAQAGGVYVAVMEFTTRDAFTAWMRSPSFRAAHGPSTQGMAGTVEPFETVAAVADGVPGESA</sequence>
<dbReference type="PANTHER" id="PTHR34474:SF2">
    <property type="entry name" value="SIGNAL TRANSDUCTION PROTEIN TRAP"/>
    <property type="match status" value="1"/>
</dbReference>
<dbReference type="PANTHER" id="PTHR34474">
    <property type="entry name" value="SIGNAL TRANSDUCTION PROTEIN TRAP"/>
    <property type="match status" value="1"/>
</dbReference>
<dbReference type="InterPro" id="IPR011008">
    <property type="entry name" value="Dimeric_a/b-barrel"/>
</dbReference>
<reference evidence="2" key="1">
    <citation type="submission" date="2020-08" db="EMBL/GenBank/DDBJ databases">
        <title>Whole genome shotgun sequence of Actinocatenispora sera NBRC 101916.</title>
        <authorList>
            <person name="Komaki H."/>
            <person name="Tamura T."/>
        </authorList>
    </citation>
    <scope>NUCLEOTIDE SEQUENCE</scope>
    <source>
        <strain evidence="2">NBRC 101916</strain>
    </source>
</reference>
<accession>A0A810LA06</accession>
<evidence type="ECO:0000313" key="3">
    <source>
        <dbReference type="Proteomes" id="UP000680750"/>
    </source>
</evidence>
<dbReference type="Proteomes" id="UP000680750">
    <property type="component" value="Chromosome"/>
</dbReference>
<dbReference type="InterPro" id="IPR050404">
    <property type="entry name" value="Heme-degrading_MO"/>
</dbReference>
<protein>
    <recommendedName>
        <fullName evidence="1">ABM domain-containing protein</fullName>
    </recommendedName>
</protein>
<dbReference type="EMBL" id="AP023354">
    <property type="protein sequence ID" value="BCJ32400.1"/>
    <property type="molecule type" value="Genomic_DNA"/>
</dbReference>
<dbReference type="Gene3D" id="3.30.70.100">
    <property type="match status" value="1"/>
</dbReference>